<gene>
    <name evidence="8" type="ORF">K1W69_14100</name>
</gene>
<sequence length="206" mass="22889">MTIDRLPDGVDYHPGWLDAAAQTALLEDIRAVVAQAPLFTPRMPRTGKPMHVRMSNCGALGWVTDKEGGYRYQTTHPETGRPWPPMPEMLRELWNRLSGCKAPAQACLINFYEADAKMGLHQDRDEKTFSAPVLSVSLGDDCLFRIGGLTRGGPTQSLRLASGDVIQLGGESRLRYHGVDRIYPGTSMLMKKEGRINLTLRRVDPV</sequence>
<keyword evidence="1 6" id="KW-0479">Metal-binding</keyword>
<dbReference type="InterPro" id="IPR037151">
    <property type="entry name" value="AlkB-like_sf"/>
</dbReference>
<dbReference type="AlphaFoldDB" id="A0AAE2ZLS1"/>
<dbReference type="RefSeq" id="WP_220228958.1">
    <property type="nucleotide sequence ID" value="NZ_JAICBX010000002.1"/>
</dbReference>
<feature type="binding site" evidence="6">
    <location>
        <position position="123"/>
    </location>
    <ligand>
        <name>Fe cation</name>
        <dbReference type="ChEBI" id="CHEBI:24875"/>
        <note>catalytic</note>
    </ligand>
</feature>
<dbReference type="Pfam" id="PF13532">
    <property type="entry name" value="2OG-FeII_Oxy_2"/>
    <property type="match status" value="1"/>
</dbReference>
<keyword evidence="2 8" id="KW-0223">Dioxygenase</keyword>
<evidence type="ECO:0000256" key="5">
    <source>
        <dbReference type="PIRSR" id="PIRSR604574-1"/>
    </source>
</evidence>
<comment type="caution">
    <text evidence="8">The sequence shown here is derived from an EMBL/GenBank/DDBJ whole genome shotgun (WGS) entry which is preliminary data.</text>
</comment>
<feature type="binding site" evidence="6">
    <location>
        <position position="177"/>
    </location>
    <ligand>
        <name>Fe cation</name>
        <dbReference type="ChEBI" id="CHEBI:24875"/>
        <note>catalytic</note>
    </ligand>
</feature>
<name>A0AAE2ZLS1_9HYPH</name>
<dbReference type="GO" id="GO:0035513">
    <property type="term" value="P:oxidative RNA demethylation"/>
    <property type="evidence" value="ECO:0007669"/>
    <property type="project" value="TreeGrafter"/>
</dbReference>
<evidence type="ECO:0000259" key="7">
    <source>
        <dbReference type="PROSITE" id="PS51471"/>
    </source>
</evidence>
<dbReference type="GO" id="GO:0008198">
    <property type="term" value="F:ferrous iron binding"/>
    <property type="evidence" value="ECO:0007669"/>
    <property type="project" value="TreeGrafter"/>
</dbReference>
<protein>
    <submittedName>
        <fullName evidence="8">Alpha-ketoglutarate-dependent dioxygenase AlkB</fullName>
    </submittedName>
</protein>
<feature type="binding site" evidence="6">
    <location>
        <position position="121"/>
    </location>
    <ligand>
        <name>Fe cation</name>
        <dbReference type="ChEBI" id="CHEBI:24875"/>
        <note>catalytic</note>
    </ligand>
</feature>
<organism evidence="8 9">
    <name type="scientific">Flavimaribacter sediminis</name>
    <dbReference type="NCBI Taxonomy" id="2865987"/>
    <lineage>
        <taxon>Bacteria</taxon>
        <taxon>Pseudomonadati</taxon>
        <taxon>Pseudomonadota</taxon>
        <taxon>Alphaproteobacteria</taxon>
        <taxon>Hyphomicrobiales</taxon>
        <taxon>Rhizobiaceae</taxon>
        <taxon>Flavimaribacter</taxon>
    </lineage>
</organism>
<keyword evidence="3" id="KW-0560">Oxidoreductase</keyword>
<feature type="domain" description="Fe2OG dioxygenase" evidence="7">
    <location>
        <begin position="103"/>
        <end position="204"/>
    </location>
</feature>
<comment type="cofactor">
    <cofactor evidence="6">
        <name>Fe(2+)</name>
        <dbReference type="ChEBI" id="CHEBI:29033"/>
    </cofactor>
    <text evidence="6">Binds 1 Fe(2+) ion per subunit.</text>
</comment>
<feature type="binding site" evidence="5">
    <location>
        <begin position="110"/>
        <end position="112"/>
    </location>
    <ligand>
        <name>2-oxoglutarate</name>
        <dbReference type="ChEBI" id="CHEBI:16810"/>
    </ligand>
</feature>
<feature type="binding site" evidence="5">
    <location>
        <position position="151"/>
    </location>
    <ligand>
        <name>substrate</name>
    </ligand>
</feature>
<dbReference type="Gene3D" id="2.60.120.590">
    <property type="entry name" value="Alpha-ketoglutarate-dependent dioxygenase AlkB-like"/>
    <property type="match status" value="1"/>
</dbReference>
<dbReference type="InterPro" id="IPR027450">
    <property type="entry name" value="AlkB-like"/>
</dbReference>
<evidence type="ECO:0000256" key="1">
    <source>
        <dbReference type="ARBA" id="ARBA00022723"/>
    </source>
</evidence>
<proteinExistence type="predicted"/>
<keyword evidence="4 6" id="KW-0408">Iron</keyword>
<feature type="binding site" evidence="5">
    <location>
        <position position="62"/>
    </location>
    <ligand>
        <name>substrate</name>
    </ligand>
</feature>
<evidence type="ECO:0000256" key="6">
    <source>
        <dbReference type="PIRSR" id="PIRSR604574-2"/>
    </source>
</evidence>
<dbReference type="GO" id="GO:0035516">
    <property type="term" value="F:broad specificity oxidative DNA demethylase activity"/>
    <property type="evidence" value="ECO:0007669"/>
    <property type="project" value="TreeGrafter"/>
</dbReference>
<evidence type="ECO:0000256" key="4">
    <source>
        <dbReference type="ARBA" id="ARBA00023004"/>
    </source>
</evidence>
<dbReference type="GO" id="GO:0005737">
    <property type="term" value="C:cytoplasm"/>
    <property type="evidence" value="ECO:0007669"/>
    <property type="project" value="TreeGrafter"/>
</dbReference>
<feature type="binding site" evidence="5">
    <location>
        <position position="125"/>
    </location>
    <ligand>
        <name>substrate</name>
    </ligand>
</feature>
<dbReference type="EMBL" id="JAICBX010000002">
    <property type="protein sequence ID" value="MBW8638324.1"/>
    <property type="molecule type" value="Genomic_DNA"/>
</dbReference>
<dbReference type="GO" id="GO:0035515">
    <property type="term" value="F:oxidative RNA demethylase activity"/>
    <property type="evidence" value="ECO:0007669"/>
    <property type="project" value="TreeGrafter"/>
</dbReference>
<reference evidence="8" key="1">
    <citation type="submission" date="2021-08" db="EMBL/GenBank/DDBJ databases">
        <title>Hoeflea bacterium WL0058 sp. nov., isolated from the sediment.</title>
        <authorList>
            <person name="Wang L."/>
            <person name="Zhang D."/>
        </authorList>
    </citation>
    <scope>NUCLEOTIDE SEQUENCE</scope>
    <source>
        <strain evidence="8">WL0058</strain>
    </source>
</reference>
<dbReference type="SUPFAM" id="SSF51197">
    <property type="entry name" value="Clavaminate synthase-like"/>
    <property type="match status" value="1"/>
</dbReference>
<feature type="binding site" evidence="5">
    <location>
        <begin position="70"/>
        <end position="72"/>
    </location>
    <ligand>
        <name>substrate</name>
    </ligand>
</feature>
<dbReference type="PANTHER" id="PTHR16557:SF2">
    <property type="entry name" value="NUCLEIC ACID DIOXYGENASE ALKBH1"/>
    <property type="match status" value="1"/>
</dbReference>
<dbReference type="InterPro" id="IPR005123">
    <property type="entry name" value="Oxoglu/Fe-dep_dioxygenase_dom"/>
</dbReference>
<evidence type="ECO:0000313" key="8">
    <source>
        <dbReference type="EMBL" id="MBW8638324.1"/>
    </source>
</evidence>
<evidence type="ECO:0000313" key="9">
    <source>
        <dbReference type="Proteomes" id="UP001196509"/>
    </source>
</evidence>
<dbReference type="InterPro" id="IPR004574">
    <property type="entry name" value="Alkb"/>
</dbReference>
<dbReference type="Proteomes" id="UP001196509">
    <property type="component" value="Unassembled WGS sequence"/>
</dbReference>
<dbReference type="PANTHER" id="PTHR16557">
    <property type="entry name" value="ALKYLATED DNA REPAIR PROTEIN ALKB-RELATED"/>
    <property type="match status" value="1"/>
</dbReference>
<accession>A0AAE2ZLS1</accession>
<dbReference type="PROSITE" id="PS51471">
    <property type="entry name" value="FE2OG_OXY"/>
    <property type="match status" value="1"/>
</dbReference>
<feature type="binding site" evidence="5">
    <location>
        <begin position="195"/>
        <end position="201"/>
    </location>
    <ligand>
        <name>2-oxoglutarate</name>
        <dbReference type="ChEBI" id="CHEBI:16810"/>
    </ligand>
</feature>
<keyword evidence="9" id="KW-1185">Reference proteome</keyword>
<evidence type="ECO:0000256" key="3">
    <source>
        <dbReference type="ARBA" id="ARBA00023002"/>
    </source>
</evidence>
<evidence type="ECO:0000256" key="2">
    <source>
        <dbReference type="ARBA" id="ARBA00022964"/>
    </source>
</evidence>